<dbReference type="AlphaFoldDB" id="A0A919VIE9"/>
<evidence type="ECO:0000256" key="1">
    <source>
        <dbReference type="SAM" id="Phobius"/>
    </source>
</evidence>
<evidence type="ECO:0000313" key="2">
    <source>
        <dbReference type="EMBL" id="GIM63751.1"/>
    </source>
</evidence>
<dbReference type="RefSeq" id="WP_212986750.1">
    <property type="nucleotide sequence ID" value="NZ_BAABEA010000051.1"/>
</dbReference>
<gene>
    <name evidence="2" type="ORF">Aau02nite_06050</name>
</gene>
<keyword evidence="1" id="KW-1133">Transmembrane helix</keyword>
<dbReference type="Proteomes" id="UP000681340">
    <property type="component" value="Unassembled WGS sequence"/>
</dbReference>
<accession>A0A919VIE9</accession>
<feature type="transmembrane region" description="Helical" evidence="1">
    <location>
        <begin position="65"/>
        <end position="83"/>
    </location>
</feature>
<feature type="transmembrane region" description="Helical" evidence="1">
    <location>
        <begin position="210"/>
        <end position="232"/>
    </location>
</feature>
<proteinExistence type="predicted"/>
<keyword evidence="1" id="KW-0472">Membrane</keyword>
<sequence length="236" mass="23670">MTGAAPIGFGDLLAAELIKIRTLPAIRIALAGTLLANGVLGILAATDAVRVAGPDGPVPITRLGGPLLAPVYVFVAIAVFAAGSEFRGGQVRVSLLAVPRRARLFAAKSTVCALVSVLAAVLVAVPFPHAATGTAFPALVTAYLLLALVGYGFAVIARTVVIPLAVLSAAALLVAPMLRGVLPDLVRYLPHDAALSLAGLPGGPEALGRAGGLLVLLSWAAACVAAAGLVFVRRDA</sequence>
<protein>
    <recommendedName>
        <fullName evidence="4">ABC-2 type transport system permease protein</fullName>
    </recommendedName>
</protein>
<feature type="transmembrane region" description="Helical" evidence="1">
    <location>
        <begin position="133"/>
        <end position="153"/>
    </location>
</feature>
<evidence type="ECO:0008006" key="4">
    <source>
        <dbReference type="Google" id="ProtNLM"/>
    </source>
</evidence>
<keyword evidence="1" id="KW-0812">Transmembrane</keyword>
<keyword evidence="3" id="KW-1185">Reference proteome</keyword>
<organism evidence="2 3">
    <name type="scientific">Actinoplanes auranticolor</name>
    <dbReference type="NCBI Taxonomy" id="47988"/>
    <lineage>
        <taxon>Bacteria</taxon>
        <taxon>Bacillati</taxon>
        <taxon>Actinomycetota</taxon>
        <taxon>Actinomycetes</taxon>
        <taxon>Micromonosporales</taxon>
        <taxon>Micromonosporaceae</taxon>
        <taxon>Actinoplanes</taxon>
    </lineage>
</organism>
<feature type="transmembrane region" description="Helical" evidence="1">
    <location>
        <begin position="104"/>
        <end position="127"/>
    </location>
</feature>
<reference evidence="2" key="1">
    <citation type="submission" date="2021-03" db="EMBL/GenBank/DDBJ databases">
        <title>Whole genome shotgun sequence of Actinoplanes auranticolor NBRC 12245.</title>
        <authorList>
            <person name="Komaki H."/>
            <person name="Tamura T."/>
        </authorList>
    </citation>
    <scope>NUCLEOTIDE SEQUENCE</scope>
    <source>
        <strain evidence="2">NBRC 12245</strain>
    </source>
</reference>
<dbReference type="EMBL" id="BOQL01000006">
    <property type="protein sequence ID" value="GIM63751.1"/>
    <property type="molecule type" value="Genomic_DNA"/>
</dbReference>
<name>A0A919VIE9_9ACTN</name>
<comment type="caution">
    <text evidence="2">The sequence shown here is derived from an EMBL/GenBank/DDBJ whole genome shotgun (WGS) entry which is preliminary data.</text>
</comment>
<evidence type="ECO:0000313" key="3">
    <source>
        <dbReference type="Proteomes" id="UP000681340"/>
    </source>
</evidence>
<feature type="transmembrane region" description="Helical" evidence="1">
    <location>
        <begin position="25"/>
        <end position="45"/>
    </location>
</feature>
<feature type="transmembrane region" description="Helical" evidence="1">
    <location>
        <begin position="160"/>
        <end position="178"/>
    </location>
</feature>